<name>A0ABN2GZF0_9ACTN</name>
<sequence>MKVTTASVFVCHTYAGTMTSREKLLNLVQGLNDAQVDELLIVATNRFPIPNAHGVVADTGRHDASWRAEELFQDGSR</sequence>
<evidence type="ECO:0000313" key="1">
    <source>
        <dbReference type="EMBL" id="GAA1679451.1"/>
    </source>
</evidence>
<protein>
    <submittedName>
        <fullName evidence="1">Uncharacterized protein</fullName>
    </submittedName>
</protein>
<dbReference type="Proteomes" id="UP001500618">
    <property type="component" value="Unassembled WGS sequence"/>
</dbReference>
<organism evidence="1 2">
    <name type="scientific">Fodinicola feengrottensis</name>
    <dbReference type="NCBI Taxonomy" id="435914"/>
    <lineage>
        <taxon>Bacteria</taxon>
        <taxon>Bacillati</taxon>
        <taxon>Actinomycetota</taxon>
        <taxon>Actinomycetes</taxon>
        <taxon>Mycobacteriales</taxon>
        <taxon>Fodinicola</taxon>
    </lineage>
</organism>
<evidence type="ECO:0000313" key="2">
    <source>
        <dbReference type="Proteomes" id="UP001500618"/>
    </source>
</evidence>
<accession>A0ABN2GZF0</accession>
<proteinExistence type="predicted"/>
<reference evidence="1 2" key="1">
    <citation type="journal article" date="2019" name="Int. J. Syst. Evol. Microbiol.">
        <title>The Global Catalogue of Microorganisms (GCM) 10K type strain sequencing project: providing services to taxonomists for standard genome sequencing and annotation.</title>
        <authorList>
            <consortium name="The Broad Institute Genomics Platform"/>
            <consortium name="The Broad Institute Genome Sequencing Center for Infectious Disease"/>
            <person name="Wu L."/>
            <person name="Ma J."/>
        </authorList>
    </citation>
    <scope>NUCLEOTIDE SEQUENCE [LARGE SCALE GENOMIC DNA]</scope>
    <source>
        <strain evidence="1 2">JCM 14718</strain>
    </source>
</reference>
<comment type="caution">
    <text evidence="1">The sequence shown here is derived from an EMBL/GenBank/DDBJ whole genome shotgun (WGS) entry which is preliminary data.</text>
</comment>
<gene>
    <name evidence="1" type="ORF">GCM10009765_30830</name>
</gene>
<keyword evidence="2" id="KW-1185">Reference proteome</keyword>
<dbReference type="EMBL" id="BAAANY010000009">
    <property type="protein sequence ID" value="GAA1679451.1"/>
    <property type="molecule type" value="Genomic_DNA"/>
</dbReference>